<dbReference type="SUPFAM" id="SSF52833">
    <property type="entry name" value="Thioredoxin-like"/>
    <property type="match status" value="1"/>
</dbReference>
<dbReference type="InterPro" id="IPR004045">
    <property type="entry name" value="Glutathione_S-Trfase_N"/>
</dbReference>
<sequence>MKPVLAYWDIRGLCEAPRLLLRYLGEDFEDKRYKC</sequence>
<evidence type="ECO:0000259" key="1">
    <source>
        <dbReference type="PROSITE" id="PS50404"/>
    </source>
</evidence>
<accession>A0A5K3G4N5</accession>
<reference evidence="2" key="1">
    <citation type="submission" date="2019-11" db="UniProtKB">
        <authorList>
            <consortium name="WormBaseParasite"/>
        </authorList>
    </citation>
    <scope>IDENTIFICATION</scope>
</reference>
<dbReference type="InterPro" id="IPR036249">
    <property type="entry name" value="Thioredoxin-like_sf"/>
</dbReference>
<dbReference type="Gene3D" id="3.40.30.10">
    <property type="entry name" value="Glutaredoxin"/>
    <property type="match status" value="1"/>
</dbReference>
<name>A0A5K3G4N5_MESCO</name>
<dbReference type="AlphaFoldDB" id="A0A5K3G4N5"/>
<dbReference type="PROSITE" id="PS50404">
    <property type="entry name" value="GST_NTER"/>
    <property type="match status" value="1"/>
</dbReference>
<organism evidence="2">
    <name type="scientific">Mesocestoides corti</name>
    <name type="common">Flatworm</name>
    <dbReference type="NCBI Taxonomy" id="53468"/>
    <lineage>
        <taxon>Eukaryota</taxon>
        <taxon>Metazoa</taxon>
        <taxon>Spiralia</taxon>
        <taxon>Lophotrochozoa</taxon>
        <taxon>Platyhelminthes</taxon>
        <taxon>Cestoda</taxon>
        <taxon>Eucestoda</taxon>
        <taxon>Cyclophyllidea</taxon>
        <taxon>Mesocestoididae</taxon>
        <taxon>Mesocestoides</taxon>
    </lineage>
</organism>
<evidence type="ECO:0000313" key="2">
    <source>
        <dbReference type="WBParaSite" id="MCU_014247-RA"/>
    </source>
</evidence>
<feature type="domain" description="GST N-terminal" evidence="1">
    <location>
        <begin position="1"/>
        <end position="35"/>
    </location>
</feature>
<protein>
    <submittedName>
        <fullName evidence="2">GST N-terminal domain-containing protein</fullName>
    </submittedName>
</protein>
<proteinExistence type="predicted"/>
<dbReference type="WBParaSite" id="MCU_014247-RA">
    <property type="protein sequence ID" value="MCU_014247-RA"/>
    <property type="gene ID" value="MCU_014247"/>
</dbReference>